<feature type="signal peptide" evidence="1">
    <location>
        <begin position="1"/>
        <end position="22"/>
    </location>
</feature>
<dbReference type="RefSeq" id="WP_103683122.1">
    <property type="nucleotide sequence ID" value="NZ_PQGG01000007.1"/>
</dbReference>
<organism evidence="2 3">
    <name type="scientific">Zhongshania marina</name>
    <dbReference type="NCBI Taxonomy" id="2304603"/>
    <lineage>
        <taxon>Bacteria</taxon>
        <taxon>Pseudomonadati</taxon>
        <taxon>Pseudomonadota</taxon>
        <taxon>Gammaproteobacteria</taxon>
        <taxon>Cellvibrionales</taxon>
        <taxon>Spongiibacteraceae</taxon>
        <taxon>Zhongshania</taxon>
    </lineage>
</organism>
<dbReference type="Proteomes" id="UP000237222">
    <property type="component" value="Unassembled WGS sequence"/>
</dbReference>
<dbReference type="OrthoDB" id="5740899at2"/>
<reference evidence="2" key="1">
    <citation type="submission" date="2018-01" db="EMBL/GenBank/DDBJ databases">
        <authorList>
            <person name="Yu X.-D."/>
        </authorList>
    </citation>
    <scope>NUCLEOTIDE SEQUENCE</scope>
    <source>
        <strain evidence="2">ZX-21</strain>
    </source>
</reference>
<dbReference type="AlphaFoldDB" id="A0A2S4HK88"/>
<name>A0A2S4HK88_9GAMM</name>
<evidence type="ECO:0000256" key="1">
    <source>
        <dbReference type="SAM" id="SignalP"/>
    </source>
</evidence>
<dbReference type="EMBL" id="PQGG01000007">
    <property type="protein sequence ID" value="POP54359.1"/>
    <property type="molecule type" value="Genomic_DNA"/>
</dbReference>
<accession>A0A2S4HK88</accession>
<sequence>MRQGLPLSLLLLGCLLATSVQAECAYPDSDRREAPDWVCSLAAYEGAEFLAYGDKSRLPSISLQNRLAGKAAMIAVVANLLDYARADLAAQLPADTVLELPDAKDLARVAKFKGVKILEKAASPQRHLYVLAGVKPDVRDELIAVAKKEVLSVNKKSLIAQLGQDAWKKLAAAN</sequence>
<protein>
    <submittedName>
        <fullName evidence="2">Uncharacterized protein</fullName>
    </submittedName>
</protein>
<evidence type="ECO:0000313" key="2">
    <source>
        <dbReference type="EMBL" id="POP54359.1"/>
    </source>
</evidence>
<keyword evidence="1" id="KW-0732">Signal</keyword>
<comment type="caution">
    <text evidence="2">The sequence shown here is derived from an EMBL/GenBank/DDBJ whole genome shotgun (WGS) entry which is preliminary data.</text>
</comment>
<proteinExistence type="predicted"/>
<feature type="chain" id="PRO_5015441691" evidence="1">
    <location>
        <begin position="23"/>
        <end position="174"/>
    </location>
</feature>
<evidence type="ECO:0000313" key="3">
    <source>
        <dbReference type="Proteomes" id="UP000237222"/>
    </source>
</evidence>
<gene>
    <name evidence="2" type="ORF">C0068_03620</name>
</gene>